<evidence type="ECO:0000313" key="2">
    <source>
        <dbReference type="Proteomes" id="UP000297762"/>
    </source>
</evidence>
<dbReference type="EMBL" id="RQGF01000014">
    <property type="protein sequence ID" value="TGL62966.1"/>
    <property type="molecule type" value="Genomic_DNA"/>
</dbReference>
<accession>A0A4R9KAC0</accession>
<sequence>MSKNLNISSFVFVLFLTTLNHVDCKEKGEKNLKEAENRNLQGVEALQKDPQKAIHKFRTELWEFV</sequence>
<keyword evidence="2" id="KW-1185">Reference proteome</keyword>
<dbReference type="AlphaFoldDB" id="A0A4R9KAC0"/>
<dbReference type="Proteomes" id="UP000297762">
    <property type="component" value="Unassembled WGS sequence"/>
</dbReference>
<organism evidence="1 2">
    <name type="scientific">Leptospira sarikeiensis</name>
    <dbReference type="NCBI Taxonomy" id="2484943"/>
    <lineage>
        <taxon>Bacteria</taxon>
        <taxon>Pseudomonadati</taxon>
        <taxon>Spirochaetota</taxon>
        <taxon>Spirochaetia</taxon>
        <taxon>Leptospirales</taxon>
        <taxon>Leptospiraceae</taxon>
        <taxon>Leptospira</taxon>
    </lineage>
</organism>
<dbReference type="RefSeq" id="WP_135648831.1">
    <property type="nucleotide sequence ID" value="NZ_RQGF01000014.1"/>
</dbReference>
<gene>
    <name evidence="1" type="ORF">EHQ64_07265</name>
</gene>
<comment type="caution">
    <text evidence="1">The sequence shown here is derived from an EMBL/GenBank/DDBJ whole genome shotgun (WGS) entry which is preliminary data.</text>
</comment>
<protein>
    <submittedName>
        <fullName evidence="1">Uncharacterized protein</fullName>
    </submittedName>
</protein>
<proteinExistence type="predicted"/>
<evidence type="ECO:0000313" key="1">
    <source>
        <dbReference type="EMBL" id="TGL62966.1"/>
    </source>
</evidence>
<reference evidence="1" key="1">
    <citation type="journal article" date="2019" name="PLoS Negl. Trop. Dis.">
        <title>Revisiting the worldwide diversity of Leptospira species in the environment.</title>
        <authorList>
            <person name="Vincent A.T."/>
            <person name="Schiettekatte O."/>
            <person name="Bourhy P."/>
            <person name="Veyrier F.J."/>
            <person name="Picardeau M."/>
        </authorList>
    </citation>
    <scope>NUCLEOTIDE SEQUENCE [LARGE SCALE GENOMIC DNA]</scope>
    <source>
        <strain evidence="1">201702455</strain>
    </source>
</reference>
<name>A0A4R9KAC0_9LEPT</name>